<organism evidence="2 3">
    <name type="scientific">Sandarakinorhabdus cyanobacteriorum</name>
    <dbReference type="NCBI Taxonomy" id="1981098"/>
    <lineage>
        <taxon>Bacteria</taxon>
        <taxon>Pseudomonadati</taxon>
        <taxon>Pseudomonadota</taxon>
        <taxon>Alphaproteobacteria</taxon>
        <taxon>Sphingomonadales</taxon>
        <taxon>Sphingosinicellaceae</taxon>
        <taxon>Sandarakinorhabdus</taxon>
    </lineage>
</organism>
<dbReference type="SUPFAM" id="SSF54975">
    <property type="entry name" value="Acylphosphatase/BLUF domain-like"/>
    <property type="match status" value="1"/>
</dbReference>
<dbReference type="InterPro" id="IPR036046">
    <property type="entry name" value="Acylphosphatase-like_dom_sf"/>
</dbReference>
<keyword evidence="3" id="KW-1185">Reference proteome</keyword>
<dbReference type="RefSeq" id="WP_094473802.1">
    <property type="nucleotide sequence ID" value="NZ_NOXT01000110.1"/>
</dbReference>
<sequence>MSDDLYSLAYFSRNTMTGPPAVIEAGIGAILQVARDKNRLAGITGALLFSGGCFAQVLEGPQAALEDLFETIQYDPRQDNVTILHFHPISARSFDGWSMAYAGQTDAMRDQAVAASALGSPGEIATVAEGQGFLAVLTDYIRRREQANPPT</sequence>
<feature type="domain" description="BLUF" evidence="1">
    <location>
        <begin position="5"/>
        <end position="100"/>
    </location>
</feature>
<reference evidence="2 3" key="1">
    <citation type="submission" date="2017-07" db="EMBL/GenBank/DDBJ databases">
        <title>Sandarakinorhabdus cyanobacteriorum sp. nov., a novel bacterium isolated from cyanobacterial aggregates in a eutrophic lake.</title>
        <authorList>
            <person name="Cai H."/>
        </authorList>
    </citation>
    <scope>NUCLEOTIDE SEQUENCE [LARGE SCALE GENOMIC DNA]</scope>
    <source>
        <strain evidence="2 3">TH057</strain>
    </source>
</reference>
<name>A0A255YGJ6_9SPHN</name>
<accession>A0A255YGJ6</accession>
<dbReference type="InterPro" id="IPR007024">
    <property type="entry name" value="BLUF_domain"/>
</dbReference>
<dbReference type="AlphaFoldDB" id="A0A255YGJ6"/>
<evidence type="ECO:0000259" key="1">
    <source>
        <dbReference type="PROSITE" id="PS50925"/>
    </source>
</evidence>
<protein>
    <recommendedName>
        <fullName evidence="1">BLUF domain-containing protein</fullName>
    </recommendedName>
</protein>
<dbReference type="Proteomes" id="UP000216991">
    <property type="component" value="Unassembled WGS sequence"/>
</dbReference>
<dbReference type="Gene3D" id="3.30.70.100">
    <property type="match status" value="1"/>
</dbReference>
<dbReference type="OrthoDB" id="196105at2"/>
<evidence type="ECO:0000313" key="3">
    <source>
        <dbReference type="Proteomes" id="UP000216991"/>
    </source>
</evidence>
<gene>
    <name evidence="2" type="ORF">CHU93_09275</name>
</gene>
<comment type="caution">
    <text evidence="2">The sequence shown here is derived from an EMBL/GenBank/DDBJ whole genome shotgun (WGS) entry which is preliminary data.</text>
</comment>
<dbReference type="EMBL" id="NOXT01000110">
    <property type="protein sequence ID" value="OYQ28293.1"/>
    <property type="molecule type" value="Genomic_DNA"/>
</dbReference>
<dbReference type="PROSITE" id="PS50925">
    <property type="entry name" value="BLUF"/>
    <property type="match status" value="1"/>
</dbReference>
<proteinExistence type="predicted"/>
<dbReference type="GO" id="GO:0071949">
    <property type="term" value="F:FAD binding"/>
    <property type="evidence" value="ECO:0007669"/>
    <property type="project" value="InterPro"/>
</dbReference>
<dbReference type="Pfam" id="PF04940">
    <property type="entry name" value="BLUF"/>
    <property type="match status" value="1"/>
</dbReference>
<evidence type="ECO:0000313" key="2">
    <source>
        <dbReference type="EMBL" id="OYQ28293.1"/>
    </source>
</evidence>
<dbReference type="SMART" id="SM01034">
    <property type="entry name" value="BLUF"/>
    <property type="match status" value="1"/>
</dbReference>
<dbReference type="GO" id="GO:0009882">
    <property type="term" value="F:blue light photoreceptor activity"/>
    <property type="evidence" value="ECO:0007669"/>
    <property type="project" value="InterPro"/>
</dbReference>